<dbReference type="EMBL" id="CM042032">
    <property type="protein sequence ID" value="KAI3775731.1"/>
    <property type="molecule type" value="Genomic_DNA"/>
</dbReference>
<reference evidence="1 2" key="2">
    <citation type="journal article" date="2022" name="Mol. Ecol. Resour.">
        <title>The genomes of chicory, endive, great burdock and yacon provide insights into Asteraceae paleo-polyploidization history and plant inulin production.</title>
        <authorList>
            <person name="Fan W."/>
            <person name="Wang S."/>
            <person name="Wang H."/>
            <person name="Wang A."/>
            <person name="Jiang F."/>
            <person name="Liu H."/>
            <person name="Zhao H."/>
            <person name="Xu D."/>
            <person name="Zhang Y."/>
        </authorList>
    </citation>
    <scope>NUCLEOTIDE SEQUENCE [LARGE SCALE GENOMIC DNA]</scope>
    <source>
        <strain evidence="2">cv. Yunnan</strain>
        <tissue evidence="1">Leaves</tissue>
    </source>
</reference>
<protein>
    <submittedName>
        <fullName evidence="1">Uncharacterized protein</fullName>
    </submittedName>
</protein>
<evidence type="ECO:0000313" key="1">
    <source>
        <dbReference type="EMBL" id="KAI3775731.1"/>
    </source>
</evidence>
<gene>
    <name evidence="1" type="ORF">L1987_45483</name>
</gene>
<organism evidence="1 2">
    <name type="scientific">Smallanthus sonchifolius</name>
    <dbReference type="NCBI Taxonomy" id="185202"/>
    <lineage>
        <taxon>Eukaryota</taxon>
        <taxon>Viridiplantae</taxon>
        <taxon>Streptophyta</taxon>
        <taxon>Embryophyta</taxon>
        <taxon>Tracheophyta</taxon>
        <taxon>Spermatophyta</taxon>
        <taxon>Magnoliopsida</taxon>
        <taxon>eudicotyledons</taxon>
        <taxon>Gunneridae</taxon>
        <taxon>Pentapetalae</taxon>
        <taxon>asterids</taxon>
        <taxon>campanulids</taxon>
        <taxon>Asterales</taxon>
        <taxon>Asteraceae</taxon>
        <taxon>Asteroideae</taxon>
        <taxon>Heliantheae alliance</taxon>
        <taxon>Millerieae</taxon>
        <taxon>Smallanthus</taxon>
    </lineage>
</organism>
<dbReference type="Proteomes" id="UP001056120">
    <property type="component" value="Linkage Group LG15"/>
</dbReference>
<evidence type="ECO:0000313" key="2">
    <source>
        <dbReference type="Proteomes" id="UP001056120"/>
    </source>
</evidence>
<proteinExistence type="predicted"/>
<accession>A0ACB9FXP6</accession>
<name>A0ACB9FXP6_9ASTR</name>
<keyword evidence="2" id="KW-1185">Reference proteome</keyword>
<comment type="caution">
    <text evidence="1">The sequence shown here is derived from an EMBL/GenBank/DDBJ whole genome shotgun (WGS) entry which is preliminary data.</text>
</comment>
<sequence>MLVRKLLNAVPDRFTQIVASIEQFTDLDEITLDETIGRLKTYEERLRLKKGGPADNQDKLLFTRHDNNSSRGNRFENRGQGRFNKFNTSRGSWRDGKSKQYEKGENSSHKSKYKNFKKWRKPAGDLSKVQCYGCNKFGHVKKNCPQQEHAQEQSNLVQEDVEPTLLMAVSENEKIEEIFLNDKIEPSKYTTADESLCLKSNILSLGQLTENGCKVTMERDLLLLHNQEQKLLMRVTRSRNRLYNINLKIGVPICLLGSLEDQAWLWHARLGYLNFDSIKQITQKNLVQGIPKINHASQICDACLLGKHSRAPFPKQAKFKSMEALDLVYGDLCGPISPPTHSGKKHIFLLVDDCTRYTWVYFLNSKDQAFETFKEFKQRVENEVATKLKMLRTYRGGEFTSNDFSQYCKDNRIARQLTAPYSPQQNGVVERRNRTMLSTTRSMLKAMKMPQNFWGELVRHAIYVLNRVPTKATVRPYSKVPSQHLKKLDDRSIPMVYLGIEEGSKACRLFDPETKRILAERDATNLPKDIEIEPINLDGDLAGDSNTQGTRQSPINLPSTPFTPPIYTYVPNSAEYVSEPSTERSARPFDHIPLQGFRTLTEVTKRAKELEADYKELLLAEEEPRNYKEAAEDGKWIKAELESINKNKTWKLTDLPSDHKAIGFKWVFKTKRDASGKITKHKARLVAKGYVQQQGIDFEEVFAPVERIETTGSEGKVYKLSKALYGLRKAPRAWNMKLDHTLKSLGFEKCNLEQAVYTRRNKDSTLLIVVYVDDLIVTGTPKKEIEHFKSQMEEKFEMSDLGLLAYYLGIEVTQLGGEISIKQTGYINKILKESNMMDSNETKIPMDPGTKLTKTE</sequence>
<reference evidence="2" key="1">
    <citation type="journal article" date="2022" name="Mol. Ecol. Resour.">
        <title>The genomes of chicory, endive, great burdock and yacon provide insights into Asteraceae palaeo-polyploidization history and plant inulin production.</title>
        <authorList>
            <person name="Fan W."/>
            <person name="Wang S."/>
            <person name="Wang H."/>
            <person name="Wang A."/>
            <person name="Jiang F."/>
            <person name="Liu H."/>
            <person name="Zhao H."/>
            <person name="Xu D."/>
            <person name="Zhang Y."/>
        </authorList>
    </citation>
    <scope>NUCLEOTIDE SEQUENCE [LARGE SCALE GENOMIC DNA]</scope>
    <source>
        <strain evidence="2">cv. Yunnan</strain>
    </source>
</reference>